<proteinExistence type="inferred from homology"/>
<evidence type="ECO:0000256" key="3">
    <source>
        <dbReference type="ARBA" id="ARBA00022801"/>
    </source>
</evidence>
<dbReference type="Pfam" id="PF02902">
    <property type="entry name" value="Peptidase_C48"/>
    <property type="match status" value="1"/>
</dbReference>
<evidence type="ECO:0000259" key="5">
    <source>
        <dbReference type="PROSITE" id="PS50600"/>
    </source>
</evidence>
<dbReference type="GO" id="GO:0006508">
    <property type="term" value="P:proteolysis"/>
    <property type="evidence" value="ECO:0007669"/>
    <property type="project" value="UniProtKB-KW"/>
</dbReference>
<dbReference type="InterPro" id="IPR044613">
    <property type="entry name" value="Nep1/2-like"/>
</dbReference>
<evidence type="ECO:0000256" key="1">
    <source>
        <dbReference type="ARBA" id="ARBA00005234"/>
    </source>
</evidence>
<name>A0A1B6ESY5_9HEMI</name>
<comment type="similarity">
    <text evidence="1">Belongs to the peptidase C48 family.</text>
</comment>
<dbReference type="GO" id="GO:0019784">
    <property type="term" value="F:deNEDDylase activity"/>
    <property type="evidence" value="ECO:0007669"/>
    <property type="project" value="InterPro"/>
</dbReference>
<dbReference type="AlphaFoldDB" id="A0A1B6ESY5"/>
<dbReference type="GO" id="GO:0000338">
    <property type="term" value="P:protein deneddylation"/>
    <property type="evidence" value="ECO:0007669"/>
    <property type="project" value="TreeGrafter"/>
</dbReference>
<accession>A0A1B6ESY5</accession>
<dbReference type="EMBL" id="GECZ01028697">
    <property type="protein sequence ID" value="JAS41072.1"/>
    <property type="molecule type" value="Transcribed_RNA"/>
</dbReference>
<evidence type="ECO:0000256" key="4">
    <source>
        <dbReference type="ARBA" id="ARBA00022807"/>
    </source>
</evidence>
<keyword evidence="4" id="KW-0788">Thiol protease</keyword>
<protein>
    <recommendedName>
        <fullName evidence="5">Ubiquitin-like protease family profile domain-containing protein</fullName>
    </recommendedName>
</protein>
<feature type="non-terminal residue" evidence="6">
    <location>
        <position position="1"/>
    </location>
</feature>
<dbReference type="PROSITE" id="PS50600">
    <property type="entry name" value="ULP_PROTEASE"/>
    <property type="match status" value="1"/>
</dbReference>
<evidence type="ECO:0000313" key="6">
    <source>
        <dbReference type="EMBL" id="JAS41072.1"/>
    </source>
</evidence>
<dbReference type="InterPro" id="IPR038765">
    <property type="entry name" value="Papain-like_cys_pep_sf"/>
</dbReference>
<dbReference type="InterPro" id="IPR003653">
    <property type="entry name" value="Peptidase_C48_C"/>
</dbReference>
<dbReference type="PANTHER" id="PTHR46468:SF1">
    <property type="entry name" value="SENTRIN-SPECIFIC PROTEASE 8"/>
    <property type="match status" value="1"/>
</dbReference>
<sequence length="139" mass="15923">LQNVNNKLQNNVIQPIWLTDEHLNSYFDQLNSHVLGSSSGAYIMNPLISHALKSLINTDHLLQPLQLTEKNIIVIPVNNSNDFDSESGTHWSLLIYNRSLGSFYYYDSIPQKNIEQSKLIANKLASFLLPKFNYDFKVI</sequence>
<dbReference type="SUPFAM" id="SSF54001">
    <property type="entry name" value="Cysteine proteinases"/>
    <property type="match status" value="1"/>
</dbReference>
<keyword evidence="2" id="KW-0645">Protease</keyword>
<dbReference type="Gene3D" id="3.40.395.10">
    <property type="entry name" value="Adenoviral Proteinase, Chain A"/>
    <property type="match status" value="1"/>
</dbReference>
<evidence type="ECO:0000256" key="2">
    <source>
        <dbReference type="ARBA" id="ARBA00022670"/>
    </source>
</evidence>
<reference evidence="6" key="1">
    <citation type="submission" date="2015-11" db="EMBL/GenBank/DDBJ databases">
        <title>De novo transcriptome assembly of four potential Pierce s Disease insect vectors from Arizona vineyards.</title>
        <authorList>
            <person name="Tassone E.E."/>
        </authorList>
    </citation>
    <scope>NUCLEOTIDE SEQUENCE</scope>
</reference>
<keyword evidence="3" id="KW-0378">Hydrolase</keyword>
<dbReference type="GO" id="GO:0008234">
    <property type="term" value="F:cysteine-type peptidase activity"/>
    <property type="evidence" value="ECO:0007669"/>
    <property type="project" value="UniProtKB-KW"/>
</dbReference>
<dbReference type="PANTHER" id="PTHR46468">
    <property type="entry name" value="SENTRIN-SPECIFIC PROTEASE 8"/>
    <property type="match status" value="1"/>
</dbReference>
<feature type="non-terminal residue" evidence="6">
    <location>
        <position position="139"/>
    </location>
</feature>
<organism evidence="6">
    <name type="scientific">Cuerna arida</name>
    <dbReference type="NCBI Taxonomy" id="1464854"/>
    <lineage>
        <taxon>Eukaryota</taxon>
        <taxon>Metazoa</taxon>
        <taxon>Ecdysozoa</taxon>
        <taxon>Arthropoda</taxon>
        <taxon>Hexapoda</taxon>
        <taxon>Insecta</taxon>
        <taxon>Pterygota</taxon>
        <taxon>Neoptera</taxon>
        <taxon>Paraneoptera</taxon>
        <taxon>Hemiptera</taxon>
        <taxon>Auchenorrhyncha</taxon>
        <taxon>Membracoidea</taxon>
        <taxon>Cicadellidae</taxon>
        <taxon>Cicadellinae</taxon>
        <taxon>Proconiini</taxon>
        <taxon>Cuerna</taxon>
    </lineage>
</organism>
<feature type="domain" description="Ubiquitin-like protease family profile" evidence="5">
    <location>
        <begin position="1"/>
        <end position="139"/>
    </location>
</feature>
<gene>
    <name evidence="6" type="ORF">g.47032</name>
</gene>